<dbReference type="InterPro" id="IPR013196">
    <property type="entry name" value="HTH_11"/>
</dbReference>
<dbReference type="InterPro" id="IPR011991">
    <property type="entry name" value="ArsR-like_HTH"/>
</dbReference>
<feature type="domain" description="Metanogen output" evidence="3">
    <location>
        <begin position="93"/>
        <end position="210"/>
    </location>
</feature>
<name>A0ABY4W843_9BACL</name>
<dbReference type="InterPro" id="IPR036390">
    <property type="entry name" value="WH_DNA-bd_sf"/>
</dbReference>
<dbReference type="EMBL" id="CP098755">
    <property type="protein sequence ID" value="USG63342.1"/>
    <property type="molecule type" value="Genomic_DNA"/>
</dbReference>
<evidence type="ECO:0000313" key="5">
    <source>
        <dbReference type="Proteomes" id="UP001056500"/>
    </source>
</evidence>
<reference evidence="4" key="1">
    <citation type="submission" date="2022-06" db="EMBL/GenBank/DDBJ databases">
        <title>Genome sequencing of Brevibacillus sp. BB3-R1.</title>
        <authorList>
            <person name="Heo J."/>
            <person name="Lee D."/>
            <person name="Won M."/>
            <person name="Han B.-H."/>
            <person name="Hong S.-B."/>
            <person name="Kwon S.-W."/>
        </authorList>
    </citation>
    <scope>NUCLEOTIDE SEQUENCE</scope>
    <source>
        <strain evidence="4">BB3-R1</strain>
    </source>
</reference>
<gene>
    <name evidence="4" type="ORF">NDK47_14225</name>
</gene>
<organism evidence="4 5">
    <name type="scientific">Brevibacillus ruminantium</name>
    <dbReference type="NCBI Taxonomy" id="2950604"/>
    <lineage>
        <taxon>Bacteria</taxon>
        <taxon>Bacillati</taxon>
        <taxon>Bacillota</taxon>
        <taxon>Bacilli</taxon>
        <taxon>Bacillales</taxon>
        <taxon>Paenibacillaceae</taxon>
        <taxon>Brevibacillus</taxon>
    </lineage>
</organism>
<sequence>MNKHAAIFWKHSTKREILLMLKKRGAVSARDMAEQLGISQFAVRRHLYALQNDHYIQADTHRQKFGRPSSAYHLTRRAENILPHTYGKLATELIEGMEDLFGDSFVTRLFERRMERMKSKYRQEMDGQNFDERLATLAALQNQEGFMVQFAKKHDGEYTFEEVNCPVLQVAKQYRLACDCERRLFASLLDADVERTRCIADGDEKCCYRIIKKQDE</sequence>
<dbReference type="PANTHER" id="PTHR38600:SF2">
    <property type="entry name" value="SLL0088 PROTEIN"/>
    <property type="match status" value="1"/>
</dbReference>
<feature type="domain" description="Helix-turn-helix type 11" evidence="2">
    <location>
        <begin position="14"/>
        <end position="58"/>
    </location>
</feature>
<dbReference type="Gene3D" id="1.10.10.10">
    <property type="entry name" value="Winged helix-like DNA-binding domain superfamily/Winged helix DNA-binding domain"/>
    <property type="match status" value="1"/>
</dbReference>
<evidence type="ECO:0000259" key="3">
    <source>
        <dbReference type="Pfam" id="PF18546"/>
    </source>
</evidence>
<keyword evidence="1" id="KW-0238">DNA-binding</keyword>
<evidence type="ECO:0000256" key="1">
    <source>
        <dbReference type="ARBA" id="ARBA00023125"/>
    </source>
</evidence>
<dbReference type="Proteomes" id="UP001056500">
    <property type="component" value="Chromosome"/>
</dbReference>
<accession>A0ABY4W843</accession>
<dbReference type="SUPFAM" id="SSF46785">
    <property type="entry name" value="Winged helix' DNA-binding domain"/>
    <property type="match status" value="1"/>
</dbReference>
<evidence type="ECO:0000313" key="4">
    <source>
        <dbReference type="EMBL" id="USG63342.1"/>
    </source>
</evidence>
<dbReference type="Pfam" id="PF08279">
    <property type="entry name" value="HTH_11"/>
    <property type="match status" value="1"/>
</dbReference>
<dbReference type="CDD" id="cd00090">
    <property type="entry name" value="HTH_ARSR"/>
    <property type="match status" value="1"/>
</dbReference>
<dbReference type="Pfam" id="PF18546">
    <property type="entry name" value="MetOD1"/>
    <property type="match status" value="1"/>
</dbReference>
<dbReference type="InterPro" id="IPR041359">
    <property type="entry name" value="MetOD1"/>
</dbReference>
<evidence type="ECO:0000259" key="2">
    <source>
        <dbReference type="Pfam" id="PF08279"/>
    </source>
</evidence>
<protein>
    <submittedName>
        <fullName evidence="4">Transcriptional regulator</fullName>
    </submittedName>
</protein>
<dbReference type="PANTHER" id="PTHR38600">
    <property type="entry name" value="TRANSCRIPTIONAL REGULATORY PROTEIN"/>
    <property type="match status" value="1"/>
</dbReference>
<dbReference type="InterPro" id="IPR036388">
    <property type="entry name" value="WH-like_DNA-bd_sf"/>
</dbReference>
<proteinExistence type="predicted"/>
<keyword evidence="5" id="KW-1185">Reference proteome</keyword>
<dbReference type="RefSeq" id="WP_251870424.1">
    <property type="nucleotide sequence ID" value="NZ_CP098755.1"/>
</dbReference>